<dbReference type="OrthoDB" id="778454at2759"/>
<dbReference type="CDD" id="cd00303">
    <property type="entry name" value="retropepsin_like"/>
    <property type="match status" value="1"/>
</dbReference>
<proteinExistence type="predicted"/>
<dbReference type="Proteomes" id="UP000790787">
    <property type="component" value="Chromosome 24"/>
</dbReference>
<dbReference type="PaxDb" id="4097-A0A1S4CAL5"/>
<reference evidence="1" key="1">
    <citation type="journal article" date="2014" name="Nat. Commun.">
        <title>The tobacco genome sequence and its comparison with those of tomato and potato.</title>
        <authorList>
            <person name="Sierro N."/>
            <person name="Battey J.N."/>
            <person name="Ouadi S."/>
            <person name="Bakaher N."/>
            <person name="Bovet L."/>
            <person name="Willig A."/>
            <person name="Goepfert S."/>
            <person name="Peitsch M.C."/>
            <person name="Ivanov N.V."/>
        </authorList>
    </citation>
    <scope>NUCLEOTIDE SEQUENCE [LARGE SCALE GENOMIC DNA]</scope>
</reference>
<gene>
    <name evidence="2" type="primary">LOC107816923</name>
</gene>
<evidence type="ECO:0000313" key="1">
    <source>
        <dbReference type="Proteomes" id="UP000790787"/>
    </source>
</evidence>
<sequence length="218" mass="24761">MTAPPVTIPFPQKMKREKLDGQFAKFLEILKQIHINISFTDTLLQMPSYAKFLNEILSSKIKLEEVSVVILTEKCSAILQNKLPQKFGDPGSFTIPCTLGGVYFEKALCHSGASINLMPFSIFRKLDLGEMKDISVSLQFANQSTEKPKGIIENVLVRVDKFVFLVDFIVLEIKECPNEPIILGRPFLATGREIIDVHQGQLILRVDEERVIFDMQRY</sequence>
<dbReference type="InterPro" id="IPR021109">
    <property type="entry name" value="Peptidase_aspartic_dom_sf"/>
</dbReference>
<evidence type="ECO:0000313" key="2">
    <source>
        <dbReference type="RefSeq" id="XP_016498156.1"/>
    </source>
</evidence>
<dbReference type="Gene3D" id="2.40.70.10">
    <property type="entry name" value="Acid Proteases"/>
    <property type="match status" value="1"/>
</dbReference>
<dbReference type="RefSeq" id="XP_016498156.1">
    <property type="nucleotide sequence ID" value="XM_016642670.1"/>
</dbReference>
<dbReference type="OMA" id="IKECPNE"/>
<reference evidence="2" key="2">
    <citation type="submission" date="2025-08" db="UniProtKB">
        <authorList>
            <consortium name="RefSeq"/>
        </authorList>
    </citation>
    <scope>IDENTIFICATION</scope>
    <source>
        <tissue evidence="2">Leaf</tissue>
    </source>
</reference>
<dbReference type="SUPFAM" id="SSF50630">
    <property type="entry name" value="Acid proteases"/>
    <property type="match status" value="1"/>
</dbReference>
<dbReference type="KEGG" id="nta:107816923"/>
<keyword evidence="1" id="KW-1185">Reference proteome</keyword>
<name>A0A1S4CAL5_TOBAC</name>
<accession>A0A1S4CAL5</accession>
<organism evidence="1 2">
    <name type="scientific">Nicotiana tabacum</name>
    <name type="common">Common tobacco</name>
    <dbReference type="NCBI Taxonomy" id="4097"/>
    <lineage>
        <taxon>Eukaryota</taxon>
        <taxon>Viridiplantae</taxon>
        <taxon>Streptophyta</taxon>
        <taxon>Embryophyta</taxon>
        <taxon>Tracheophyta</taxon>
        <taxon>Spermatophyta</taxon>
        <taxon>Magnoliopsida</taxon>
        <taxon>eudicotyledons</taxon>
        <taxon>Gunneridae</taxon>
        <taxon>Pentapetalae</taxon>
        <taxon>asterids</taxon>
        <taxon>lamiids</taxon>
        <taxon>Solanales</taxon>
        <taxon>Solanaceae</taxon>
        <taxon>Nicotianoideae</taxon>
        <taxon>Nicotianeae</taxon>
        <taxon>Nicotiana</taxon>
    </lineage>
</organism>
<dbReference type="PANTHER" id="PTHR33067">
    <property type="entry name" value="RNA-DIRECTED DNA POLYMERASE-RELATED"/>
    <property type="match status" value="1"/>
</dbReference>
<dbReference type="GeneID" id="107816923"/>
<dbReference type="AlphaFoldDB" id="A0A1S4CAL5"/>
<dbReference type="PANTHER" id="PTHR33067:SF31">
    <property type="entry name" value="RNA-DIRECTED DNA POLYMERASE"/>
    <property type="match status" value="1"/>
</dbReference>
<protein>
    <submittedName>
        <fullName evidence="2">Uncharacterized protein LOC107816923</fullName>
    </submittedName>
</protein>